<evidence type="ECO:0000313" key="1">
    <source>
        <dbReference type="EMBL" id="MCW1884229.1"/>
    </source>
</evidence>
<name>A0ABT3FKX4_9BACT</name>
<evidence type="ECO:0000313" key="2">
    <source>
        <dbReference type="Proteomes" id="UP001207930"/>
    </source>
</evidence>
<dbReference type="RefSeq" id="WP_264500190.1">
    <property type="nucleotide sequence ID" value="NZ_JAPDDS010000003.1"/>
</dbReference>
<comment type="caution">
    <text evidence="1">The sequence shown here is derived from an EMBL/GenBank/DDBJ whole genome shotgun (WGS) entry which is preliminary data.</text>
</comment>
<dbReference type="EMBL" id="JAPDDS010000003">
    <property type="protein sequence ID" value="MCW1884229.1"/>
    <property type="molecule type" value="Genomic_DNA"/>
</dbReference>
<keyword evidence="2" id="KW-1185">Reference proteome</keyword>
<proteinExistence type="predicted"/>
<gene>
    <name evidence="1" type="ORF">OKA04_05765</name>
</gene>
<reference evidence="1 2" key="1">
    <citation type="submission" date="2022-10" db="EMBL/GenBank/DDBJ databases">
        <title>Luteolibacter flavescens strain MCCC 1K03193, whole genome shotgun sequencing project.</title>
        <authorList>
            <person name="Zhao G."/>
            <person name="Shen L."/>
        </authorList>
    </citation>
    <scope>NUCLEOTIDE SEQUENCE [LARGE SCALE GENOMIC DNA]</scope>
    <source>
        <strain evidence="1 2">MCCC 1K03193</strain>
    </source>
</reference>
<protein>
    <recommendedName>
        <fullName evidence="3">ABC transporter permease</fullName>
    </recommendedName>
</protein>
<accession>A0ABT3FKX4</accession>
<dbReference type="Proteomes" id="UP001207930">
    <property type="component" value="Unassembled WGS sequence"/>
</dbReference>
<evidence type="ECO:0008006" key="3">
    <source>
        <dbReference type="Google" id="ProtNLM"/>
    </source>
</evidence>
<sequence length="73" mass="8068">MSVDIIPVLRKRSRTLLERHPEWRTAFILGSLVLFVAAAALPAEGRHGGECAYPCQVMLSDDPLLEAIAPQNR</sequence>
<organism evidence="1 2">
    <name type="scientific">Luteolibacter flavescens</name>
    <dbReference type="NCBI Taxonomy" id="1859460"/>
    <lineage>
        <taxon>Bacteria</taxon>
        <taxon>Pseudomonadati</taxon>
        <taxon>Verrucomicrobiota</taxon>
        <taxon>Verrucomicrobiia</taxon>
        <taxon>Verrucomicrobiales</taxon>
        <taxon>Verrucomicrobiaceae</taxon>
        <taxon>Luteolibacter</taxon>
    </lineage>
</organism>